<dbReference type="GO" id="GO:0005840">
    <property type="term" value="C:ribosome"/>
    <property type="evidence" value="ECO:0007669"/>
    <property type="project" value="UniProtKB-KW"/>
</dbReference>
<dbReference type="PANTHER" id="PTHR13274:SF2">
    <property type="entry name" value="SMALL RIBOSOMAL SUBUNIT PROTEIN MS25"/>
    <property type="match status" value="1"/>
</dbReference>
<evidence type="ECO:0000256" key="4">
    <source>
        <dbReference type="ARBA" id="ARBA00023128"/>
    </source>
</evidence>
<evidence type="ECO:0000313" key="9">
    <source>
        <dbReference type="Proteomes" id="UP000694845"/>
    </source>
</evidence>
<dbReference type="FunFam" id="3.40.30.10:FF:000103">
    <property type="entry name" value="28S ribosomal protein S25, mitochondrial"/>
    <property type="match status" value="1"/>
</dbReference>
<dbReference type="GO" id="GO:1990904">
    <property type="term" value="C:ribonucleoprotein complex"/>
    <property type="evidence" value="ECO:0007669"/>
    <property type="project" value="UniProtKB-KW"/>
</dbReference>
<dbReference type="AlphaFoldDB" id="A0A8B7XMF9"/>
<dbReference type="RefSeq" id="XP_022081165.1">
    <property type="nucleotide sequence ID" value="XM_022225473.1"/>
</dbReference>
<sequence>MPMKGRFPLRRTLRYLEQGKVHLKDAVKILTINYKTHGKFSQGTRDFVFYNLPQLQYKNPFVQMQTFQNITPSPFIRCFLDDGDEVLIDTDSKSNLEILDHLNKVLGKSEEVLERERRAQERESNPAHFGFGHRRRCICQIPGQVPCPGLVPLPQELRGKYRDMKADSLKPPRGVRPDS</sequence>
<reference evidence="10" key="1">
    <citation type="submission" date="2025-08" db="UniProtKB">
        <authorList>
            <consortium name="RefSeq"/>
        </authorList>
    </citation>
    <scope>IDENTIFICATION</scope>
</reference>
<dbReference type="Gene3D" id="3.40.30.10">
    <property type="entry name" value="Glutaredoxin"/>
    <property type="match status" value="1"/>
</dbReference>
<evidence type="ECO:0000259" key="8">
    <source>
        <dbReference type="SMART" id="SM00916"/>
    </source>
</evidence>
<dbReference type="OMA" id="FCICEVP"/>
<dbReference type="InterPro" id="IPR007741">
    <property type="entry name" value="Ribosomal_mL43/mS25/NADH_DH"/>
</dbReference>
<protein>
    <recommendedName>
        <fullName evidence="6">Small ribosomal subunit protein mS25</fullName>
    </recommendedName>
    <alternativeName>
        <fullName evidence="7">28S ribosomal protein S25, mitochondrial</fullName>
    </alternativeName>
</protein>
<dbReference type="Pfam" id="PF05047">
    <property type="entry name" value="L51_S25_CI-B8"/>
    <property type="match status" value="1"/>
</dbReference>
<dbReference type="GO" id="GO:0005743">
    <property type="term" value="C:mitochondrial inner membrane"/>
    <property type="evidence" value="ECO:0007669"/>
    <property type="project" value="UniProtKB-ARBA"/>
</dbReference>
<dbReference type="PANTHER" id="PTHR13274">
    <property type="entry name" value="MITOCHONDRIAL RIBOSOMAL PROTEIN S25"/>
    <property type="match status" value="1"/>
</dbReference>
<evidence type="ECO:0000313" key="10">
    <source>
        <dbReference type="RefSeq" id="XP_022081165.1"/>
    </source>
</evidence>
<keyword evidence="5" id="KW-0687">Ribonucleoprotein</keyword>
<feature type="domain" description="Ribosomal protein/NADH dehydrogenase" evidence="8">
    <location>
        <begin position="36"/>
        <end position="109"/>
    </location>
</feature>
<dbReference type="KEGG" id="aplc:110974104"/>
<comment type="similarity">
    <text evidence="2">Belongs to the mitochondrion-specific ribosomal protein mS25 family.</text>
</comment>
<evidence type="ECO:0000256" key="7">
    <source>
        <dbReference type="ARBA" id="ARBA00035369"/>
    </source>
</evidence>
<dbReference type="GeneID" id="110974104"/>
<dbReference type="SUPFAM" id="SSF52833">
    <property type="entry name" value="Thioredoxin-like"/>
    <property type="match status" value="1"/>
</dbReference>
<organism evidence="9 10">
    <name type="scientific">Acanthaster planci</name>
    <name type="common">Crown-of-thorns starfish</name>
    <dbReference type="NCBI Taxonomy" id="133434"/>
    <lineage>
        <taxon>Eukaryota</taxon>
        <taxon>Metazoa</taxon>
        <taxon>Echinodermata</taxon>
        <taxon>Eleutherozoa</taxon>
        <taxon>Asterozoa</taxon>
        <taxon>Asteroidea</taxon>
        <taxon>Valvatacea</taxon>
        <taxon>Valvatida</taxon>
        <taxon>Acanthasteridae</taxon>
        <taxon>Acanthaster</taxon>
    </lineage>
</organism>
<dbReference type="OrthoDB" id="5919182at2759"/>
<dbReference type="Proteomes" id="UP000694845">
    <property type="component" value="Unplaced"/>
</dbReference>
<evidence type="ECO:0000256" key="3">
    <source>
        <dbReference type="ARBA" id="ARBA00022980"/>
    </source>
</evidence>
<name>A0A8B7XMF9_ACAPL</name>
<dbReference type="GO" id="GO:0003735">
    <property type="term" value="F:structural constituent of ribosome"/>
    <property type="evidence" value="ECO:0007669"/>
    <property type="project" value="InterPro"/>
</dbReference>
<comment type="subcellular location">
    <subcellularLocation>
        <location evidence="1">Mitochondrion</location>
    </subcellularLocation>
</comment>
<evidence type="ECO:0000256" key="1">
    <source>
        <dbReference type="ARBA" id="ARBA00004173"/>
    </source>
</evidence>
<keyword evidence="3" id="KW-0689">Ribosomal protein</keyword>
<keyword evidence="4" id="KW-0496">Mitochondrion</keyword>
<keyword evidence="9" id="KW-1185">Reference proteome</keyword>
<dbReference type="SMART" id="SM00916">
    <property type="entry name" value="L51_S25_CI-B8"/>
    <property type="match status" value="1"/>
</dbReference>
<accession>A0A8B7XMF9</accession>
<evidence type="ECO:0000256" key="2">
    <source>
        <dbReference type="ARBA" id="ARBA00008046"/>
    </source>
</evidence>
<evidence type="ECO:0000256" key="6">
    <source>
        <dbReference type="ARBA" id="ARBA00035139"/>
    </source>
</evidence>
<gene>
    <name evidence="10" type="primary">LOC110974104</name>
</gene>
<dbReference type="InterPro" id="IPR040049">
    <property type="entry name" value="Ribosomal_mS25/mL61"/>
</dbReference>
<proteinExistence type="inferred from homology"/>
<dbReference type="InterPro" id="IPR036249">
    <property type="entry name" value="Thioredoxin-like_sf"/>
</dbReference>
<evidence type="ECO:0000256" key="5">
    <source>
        <dbReference type="ARBA" id="ARBA00023274"/>
    </source>
</evidence>
<dbReference type="CTD" id="64432"/>